<evidence type="ECO:0000313" key="1">
    <source>
        <dbReference type="EMBL" id="ASM76105.1"/>
    </source>
</evidence>
<dbReference type="KEGG" id="vff:VITFI_CDS0326"/>
<dbReference type="EMBL" id="CP022423">
    <property type="protein sequence ID" value="ASM76105.1"/>
    <property type="molecule type" value="Genomic_DNA"/>
</dbReference>
<proteinExistence type="predicted"/>
<name>A0A221KAV8_VITFI</name>
<dbReference type="AlphaFoldDB" id="A0A221KAV8"/>
<sequence length="46" mass="5108">MPSSLPMNALAVERRTVRAVGDVRKAHITDAELCAAVFKQRLKDNQ</sequence>
<accession>A0A221KAV8</accession>
<reference evidence="1 2" key="1">
    <citation type="submission" date="2017-07" db="EMBL/GenBank/DDBJ databases">
        <title>Complete Genome Sequence of the cosmetic ferment Vitreoscilla filiformis (ATCC15551).</title>
        <authorList>
            <person name="Contreras S."/>
            <person name="Sagory-Zalkind P."/>
            <person name="Blanquart H."/>
            <person name="Iltis A."/>
            <person name="Morand S.C."/>
        </authorList>
    </citation>
    <scope>NUCLEOTIDE SEQUENCE [LARGE SCALE GENOMIC DNA]</scope>
    <source>
        <strain evidence="1 2">ATCC 15551</strain>
    </source>
</reference>
<keyword evidence="2" id="KW-1185">Reference proteome</keyword>
<gene>
    <name evidence="1" type="ORF">VITFI_CDS0326</name>
</gene>
<dbReference type="Proteomes" id="UP000199729">
    <property type="component" value="Chromosome"/>
</dbReference>
<protein>
    <submittedName>
        <fullName evidence="1">Uncharacterized protein</fullName>
    </submittedName>
</protein>
<organism evidence="1 2">
    <name type="scientific">Vitreoscilla filiformis</name>
    <dbReference type="NCBI Taxonomy" id="63"/>
    <lineage>
        <taxon>Bacteria</taxon>
        <taxon>Pseudomonadati</taxon>
        <taxon>Pseudomonadota</taxon>
        <taxon>Betaproteobacteria</taxon>
        <taxon>Neisseriales</taxon>
        <taxon>Neisseriaceae</taxon>
        <taxon>Vitreoscilla</taxon>
    </lineage>
</organism>
<evidence type="ECO:0000313" key="2">
    <source>
        <dbReference type="Proteomes" id="UP000199729"/>
    </source>
</evidence>